<dbReference type="InterPro" id="IPR031310">
    <property type="entry name" value="Ribosomal_uL5_N"/>
</dbReference>
<evidence type="ECO:0000256" key="7">
    <source>
        <dbReference type="HAMAP-Rule" id="MF_01333"/>
    </source>
</evidence>
<keyword evidence="5 7" id="KW-0689">Ribosomal protein</keyword>
<dbReference type="GO" id="GO:0000049">
    <property type="term" value="F:tRNA binding"/>
    <property type="evidence" value="ECO:0007669"/>
    <property type="project" value="UniProtKB-UniRule"/>
</dbReference>
<keyword evidence="6 7" id="KW-0687">Ribonucleoprotein</keyword>
<dbReference type="InterPro" id="IPR022804">
    <property type="entry name" value="Ribosomal_uL5_arc"/>
</dbReference>
<dbReference type="Proteomes" id="UP000183403">
    <property type="component" value="Unassembled WGS sequence"/>
</dbReference>
<reference evidence="11 12" key="1">
    <citation type="submission" date="2016-08" db="EMBL/GenBank/DDBJ databases">
        <title>New Insights into Marine Group III Euryarchaeota, from dark to light.</title>
        <authorList>
            <person name="Haro-Moreno J.M."/>
            <person name="Rodriguez-Valera F."/>
            <person name="Lopez-Garcia P."/>
            <person name="Moreira D."/>
            <person name="Martin-Cuadrado A.B."/>
        </authorList>
    </citation>
    <scope>NUCLEOTIDE SEQUENCE [LARGE SCALE GENOMIC DNA]</scope>
    <source>
        <strain evidence="11">CG-Epi6</strain>
    </source>
</reference>
<comment type="similarity">
    <text evidence="1 7 8">Belongs to the universal ribosomal protein uL5 family.</text>
</comment>
<dbReference type="PANTHER" id="PTHR11994">
    <property type="entry name" value="60S RIBOSOMAL PROTEIN L11-RELATED"/>
    <property type="match status" value="1"/>
</dbReference>
<dbReference type="NCBIfam" id="NF003258">
    <property type="entry name" value="PRK04219.1"/>
    <property type="match status" value="1"/>
</dbReference>
<keyword evidence="2 7" id="KW-0820">tRNA-binding</keyword>
<evidence type="ECO:0000259" key="9">
    <source>
        <dbReference type="Pfam" id="PF00281"/>
    </source>
</evidence>
<dbReference type="GO" id="GO:0019843">
    <property type="term" value="F:rRNA binding"/>
    <property type="evidence" value="ECO:0007669"/>
    <property type="project" value="UniProtKB-UniRule"/>
</dbReference>
<keyword evidence="3 7" id="KW-0699">rRNA-binding</keyword>
<dbReference type="Pfam" id="PF00673">
    <property type="entry name" value="Ribosomal_L5_C"/>
    <property type="match status" value="1"/>
</dbReference>
<sequence>MNPMQELKIAKVVLNIGVGEAGERLGKAEIVLTKLSGCKPVRTLSKSTNRDLGIRLGMPIGCKVTMRGENAMKFLKESLWVRENRLPAYCFSKTGGVSFGIPDYTGYKNENYDPDIGIFGLDIAVAFERPGYRVARRKIKQNKIGKTHRINAEECQEFMKQKFNLEVFKV</sequence>
<comment type="function">
    <text evidence="7">This is 1 of the proteins that bind and probably mediate the attachment of the 5S RNA into the large ribosomal subunit, where it forms part of the central protuberance. In the 70S ribosome it contacts protein S13 of the 30S subunit (bridge B1b), connecting the 2 subunits; this bridge is implicated in subunit movement. May contact the P site tRNA; the 5S rRNA and some of its associated proteins might help stabilize positioning of ribosome-bound tRNAs.</text>
</comment>
<dbReference type="Gene3D" id="3.30.1440.10">
    <property type="match status" value="1"/>
</dbReference>
<comment type="caution">
    <text evidence="11">The sequence shown here is derived from an EMBL/GenBank/DDBJ whole genome shotgun (WGS) entry which is preliminary data.</text>
</comment>
<organism evidence="11 12">
    <name type="scientific">Marine Group III euryarchaeote CG-Epi6</name>
    <dbReference type="NCBI Taxonomy" id="1889000"/>
    <lineage>
        <taxon>Archaea</taxon>
        <taxon>Methanobacteriati</taxon>
        <taxon>Thermoplasmatota</taxon>
        <taxon>Thermoplasmata</taxon>
        <taxon>Candidatus Thermoprofundales</taxon>
    </lineage>
</organism>
<dbReference type="EMBL" id="MIYV01000017">
    <property type="protein sequence ID" value="OIR11954.1"/>
    <property type="molecule type" value="Genomic_DNA"/>
</dbReference>
<dbReference type="InterPro" id="IPR057266">
    <property type="entry name" value="Ribosomal_uL5_euk/arc-type"/>
</dbReference>
<feature type="domain" description="Large ribosomal subunit protein uL5 C-terminal" evidence="10">
    <location>
        <begin position="59"/>
        <end position="138"/>
    </location>
</feature>
<evidence type="ECO:0000256" key="1">
    <source>
        <dbReference type="ARBA" id="ARBA00008553"/>
    </source>
</evidence>
<evidence type="ECO:0000256" key="8">
    <source>
        <dbReference type="RuleBase" id="RU003930"/>
    </source>
</evidence>
<dbReference type="InterPro" id="IPR022803">
    <property type="entry name" value="Ribosomal_uL5_dom_sf"/>
</dbReference>
<accession>A0A1J5STX0</accession>
<dbReference type="InterPro" id="IPR031309">
    <property type="entry name" value="Ribosomal_uL5_C"/>
</dbReference>
<dbReference type="GO" id="GO:1990904">
    <property type="term" value="C:ribonucleoprotein complex"/>
    <property type="evidence" value="ECO:0007669"/>
    <property type="project" value="UniProtKB-KW"/>
</dbReference>
<evidence type="ECO:0000313" key="11">
    <source>
        <dbReference type="EMBL" id="OIR11954.1"/>
    </source>
</evidence>
<dbReference type="AlphaFoldDB" id="A0A1J5STX0"/>
<dbReference type="PIRSF" id="PIRSF002161">
    <property type="entry name" value="Ribosomal_L5"/>
    <property type="match status" value="1"/>
</dbReference>
<gene>
    <name evidence="7" type="primary">rpl5</name>
    <name evidence="11" type="ORF">BEU03_02550</name>
</gene>
<dbReference type="FunFam" id="3.30.1440.10:FF:000002">
    <property type="entry name" value="60S ribosomal protein L11"/>
    <property type="match status" value="1"/>
</dbReference>
<evidence type="ECO:0000256" key="5">
    <source>
        <dbReference type="ARBA" id="ARBA00022980"/>
    </source>
</evidence>
<evidence type="ECO:0000259" key="10">
    <source>
        <dbReference type="Pfam" id="PF00673"/>
    </source>
</evidence>
<protein>
    <recommendedName>
        <fullName evidence="7">Large ribosomal subunit protein uL5</fullName>
    </recommendedName>
</protein>
<feature type="domain" description="Large ribosomal subunit protein uL5 N-terminal" evidence="9">
    <location>
        <begin position="2"/>
        <end position="55"/>
    </location>
</feature>
<comment type="subunit">
    <text evidence="7">Part of the 50S ribosomal subunit; contacts the 5S rRNA and probably tRNA. Forms a bridge to the 30S subunit in the 70S ribosome.</text>
</comment>
<evidence type="ECO:0000256" key="6">
    <source>
        <dbReference type="ARBA" id="ARBA00023274"/>
    </source>
</evidence>
<dbReference type="InterPro" id="IPR002132">
    <property type="entry name" value="Ribosomal_uL5"/>
</dbReference>
<evidence type="ECO:0000256" key="3">
    <source>
        <dbReference type="ARBA" id="ARBA00022730"/>
    </source>
</evidence>
<dbReference type="Pfam" id="PF00281">
    <property type="entry name" value="Ribosomal_L5"/>
    <property type="match status" value="1"/>
</dbReference>
<dbReference type="SUPFAM" id="SSF55282">
    <property type="entry name" value="RL5-like"/>
    <property type="match status" value="1"/>
</dbReference>
<proteinExistence type="inferred from homology"/>
<evidence type="ECO:0000256" key="4">
    <source>
        <dbReference type="ARBA" id="ARBA00022884"/>
    </source>
</evidence>
<evidence type="ECO:0000256" key="2">
    <source>
        <dbReference type="ARBA" id="ARBA00022555"/>
    </source>
</evidence>
<dbReference type="GO" id="GO:0006412">
    <property type="term" value="P:translation"/>
    <property type="evidence" value="ECO:0007669"/>
    <property type="project" value="UniProtKB-UniRule"/>
</dbReference>
<dbReference type="GO" id="GO:0005840">
    <property type="term" value="C:ribosome"/>
    <property type="evidence" value="ECO:0007669"/>
    <property type="project" value="UniProtKB-KW"/>
</dbReference>
<evidence type="ECO:0000313" key="12">
    <source>
        <dbReference type="Proteomes" id="UP000183403"/>
    </source>
</evidence>
<dbReference type="GO" id="GO:0003735">
    <property type="term" value="F:structural constituent of ribosome"/>
    <property type="evidence" value="ECO:0007669"/>
    <property type="project" value="InterPro"/>
</dbReference>
<name>A0A1J5STX0_9ARCH</name>
<keyword evidence="4 7" id="KW-0694">RNA-binding</keyword>
<dbReference type="HAMAP" id="MF_01333_A">
    <property type="entry name" value="Ribosomal_uL5_A"/>
    <property type="match status" value="1"/>
</dbReference>